<keyword evidence="1" id="KW-0732">Signal</keyword>
<organism evidence="2 3">
    <name type="scientific">Fusarium torulosum</name>
    <dbReference type="NCBI Taxonomy" id="33205"/>
    <lineage>
        <taxon>Eukaryota</taxon>
        <taxon>Fungi</taxon>
        <taxon>Dikarya</taxon>
        <taxon>Ascomycota</taxon>
        <taxon>Pezizomycotina</taxon>
        <taxon>Sordariomycetes</taxon>
        <taxon>Hypocreomycetidae</taxon>
        <taxon>Hypocreales</taxon>
        <taxon>Nectriaceae</taxon>
        <taxon>Fusarium</taxon>
    </lineage>
</organism>
<reference evidence="2" key="1">
    <citation type="submission" date="2018-03" db="EMBL/GenBank/DDBJ databases">
        <authorList>
            <person name="Guldener U."/>
        </authorList>
    </citation>
    <scope>NUCLEOTIDE SEQUENCE</scope>
</reference>
<dbReference type="Proteomes" id="UP001187734">
    <property type="component" value="Unassembled WGS sequence"/>
</dbReference>
<feature type="signal peptide" evidence="1">
    <location>
        <begin position="1"/>
        <end position="17"/>
    </location>
</feature>
<proteinExistence type="predicted"/>
<protein>
    <submittedName>
        <fullName evidence="2">Uncharacterized protein</fullName>
    </submittedName>
</protein>
<feature type="chain" id="PRO_5042150346" evidence="1">
    <location>
        <begin position="18"/>
        <end position="52"/>
    </location>
</feature>
<dbReference type="AlphaFoldDB" id="A0AAE8MNT6"/>
<dbReference type="EMBL" id="ONZP01000814">
    <property type="protein sequence ID" value="SPJ91028.1"/>
    <property type="molecule type" value="Genomic_DNA"/>
</dbReference>
<evidence type="ECO:0000313" key="2">
    <source>
        <dbReference type="EMBL" id="SPJ91028.1"/>
    </source>
</evidence>
<sequence>MALRLTLIFASSKALLADIKVHSQNIQHSRGCGFTKSHWLQEHILDRLSLQT</sequence>
<evidence type="ECO:0000256" key="1">
    <source>
        <dbReference type="SAM" id="SignalP"/>
    </source>
</evidence>
<keyword evidence="3" id="KW-1185">Reference proteome</keyword>
<name>A0AAE8MNT6_9HYPO</name>
<evidence type="ECO:0000313" key="3">
    <source>
        <dbReference type="Proteomes" id="UP001187734"/>
    </source>
</evidence>
<accession>A0AAE8MNT6</accession>
<comment type="caution">
    <text evidence="2">The sequence shown here is derived from an EMBL/GenBank/DDBJ whole genome shotgun (WGS) entry which is preliminary data.</text>
</comment>
<gene>
    <name evidence="2" type="ORF">FTOL_13430</name>
</gene>